<name>A0ACA9RC30_9GLOM</name>
<proteinExistence type="predicted"/>
<dbReference type="Proteomes" id="UP000789920">
    <property type="component" value="Unassembled WGS sequence"/>
</dbReference>
<feature type="non-terminal residue" evidence="1">
    <location>
        <position position="1"/>
    </location>
</feature>
<gene>
    <name evidence="1" type="ORF">RPERSI_LOCUS18406</name>
</gene>
<keyword evidence="2" id="KW-1185">Reference proteome</keyword>
<protein>
    <submittedName>
        <fullName evidence="1">21584_t:CDS:1</fullName>
    </submittedName>
</protein>
<feature type="non-terminal residue" evidence="1">
    <location>
        <position position="61"/>
    </location>
</feature>
<evidence type="ECO:0000313" key="2">
    <source>
        <dbReference type="Proteomes" id="UP000789920"/>
    </source>
</evidence>
<dbReference type="EMBL" id="CAJVQC010048696">
    <property type="protein sequence ID" value="CAG8786577.1"/>
    <property type="molecule type" value="Genomic_DNA"/>
</dbReference>
<accession>A0ACA9RC30</accession>
<organism evidence="1 2">
    <name type="scientific">Racocetra persica</name>
    <dbReference type="NCBI Taxonomy" id="160502"/>
    <lineage>
        <taxon>Eukaryota</taxon>
        <taxon>Fungi</taxon>
        <taxon>Fungi incertae sedis</taxon>
        <taxon>Mucoromycota</taxon>
        <taxon>Glomeromycotina</taxon>
        <taxon>Glomeromycetes</taxon>
        <taxon>Diversisporales</taxon>
        <taxon>Gigasporaceae</taxon>
        <taxon>Racocetra</taxon>
    </lineage>
</organism>
<evidence type="ECO:0000313" key="1">
    <source>
        <dbReference type="EMBL" id="CAG8786577.1"/>
    </source>
</evidence>
<reference evidence="1" key="1">
    <citation type="submission" date="2021-06" db="EMBL/GenBank/DDBJ databases">
        <authorList>
            <person name="Kallberg Y."/>
            <person name="Tangrot J."/>
            <person name="Rosling A."/>
        </authorList>
    </citation>
    <scope>NUCLEOTIDE SEQUENCE</scope>
    <source>
        <strain evidence="1">MA461A</strain>
    </source>
</reference>
<sequence length="61" mass="7142">FLSRKCINEFEKARLYQAGSTNLEVIKYYEILLEVTDFGDSYTTQPISNQLQEFLSENKNT</sequence>
<comment type="caution">
    <text evidence="1">The sequence shown here is derived from an EMBL/GenBank/DDBJ whole genome shotgun (WGS) entry which is preliminary data.</text>
</comment>